<evidence type="ECO:0000259" key="2">
    <source>
        <dbReference type="Pfam" id="PF20985"/>
    </source>
</evidence>
<comment type="caution">
    <text evidence="3">The sequence shown here is derived from an EMBL/GenBank/DDBJ whole genome shotgun (WGS) entry which is preliminary data.</text>
</comment>
<dbReference type="EMBL" id="JAJJMA010112061">
    <property type="protein sequence ID" value="MCL7031418.1"/>
    <property type="molecule type" value="Genomic_DNA"/>
</dbReference>
<evidence type="ECO:0000313" key="4">
    <source>
        <dbReference type="Proteomes" id="UP001177140"/>
    </source>
</evidence>
<dbReference type="AlphaFoldDB" id="A0AA41SBJ5"/>
<dbReference type="PANTHER" id="PTHR12000">
    <property type="entry name" value="HEMOGLOBINASE FAMILY MEMBER"/>
    <property type="match status" value="1"/>
</dbReference>
<keyword evidence="4" id="KW-1185">Reference proteome</keyword>
<dbReference type="GO" id="GO:0005773">
    <property type="term" value="C:vacuole"/>
    <property type="evidence" value="ECO:0007669"/>
    <property type="project" value="GOC"/>
</dbReference>
<proteinExistence type="inferred from homology"/>
<feature type="domain" description="Legumain prodomain" evidence="2">
    <location>
        <begin position="17"/>
        <end position="70"/>
    </location>
</feature>
<evidence type="ECO:0000256" key="1">
    <source>
        <dbReference type="ARBA" id="ARBA00009941"/>
    </source>
</evidence>
<dbReference type="Proteomes" id="UP001177140">
    <property type="component" value="Unassembled WGS sequence"/>
</dbReference>
<protein>
    <recommendedName>
        <fullName evidence="2">Legumain prodomain domain-containing protein</fullName>
    </recommendedName>
</protein>
<dbReference type="Pfam" id="PF20985">
    <property type="entry name" value="Legum_prodom"/>
    <property type="match status" value="1"/>
</dbReference>
<dbReference type="InterPro" id="IPR001096">
    <property type="entry name" value="Peptidase_C13"/>
</dbReference>
<accession>A0AA41SBJ5</accession>
<dbReference type="GO" id="GO:0051603">
    <property type="term" value="P:proteolysis involved in protein catabolic process"/>
    <property type="evidence" value="ECO:0007669"/>
    <property type="project" value="TreeGrafter"/>
</dbReference>
<dbReference type="PANTHER" id="PTHR12000:SF42">
    <property type="entry name" value="LEGUMAIN"/>
    <property type="match status" value="1"/>
</dbReference>
<dbReference type="Gene3D" id="1.10.132.130">
    <property type="match status" value="1"/>
</dbReference>
<feature type="non-terminal residue" evidence="3">
    <location>
        <position position="1"/>
    </location>
</feature>
<evidence type="ECO:0000313" key="3">
    <source>
        <dbReference type="EMBL" id="MCL7031418.1"/>
    </source>
</evidence>
<dbReference type="InterPro" id="IPR046427">
    <property type="entry name" value="Legumain_prodom_sf"/>
</dbReference>
<dbReference type="GO" id="GO:0006624">
    <property type="term" value="P:vacuolar protein processing"/>
    <property type="evidence" value="ECO:0007669"/>
    <property type="project" value="TreeGrafter"/>
</dbReference>
<name>A0AA41SBJ5_PAPNU</name>
<feature type="non-terminal residue" evidence="3">
    <location>
        <position position="70"/>
    </location>
</feature>
<gene>
    <name evidence="3" type="ORF">MKW94_027029</name>
</gene>
<reference evidence="3" key="1">
    <citation type="submission" date="2022-03" db="EMBL/GenBank/DDBJ databases">
        <title>A functionally conserved STORR gene fusion in Papaver species that diverged 16.8 million years ago.</title>
        <authorList>
            <person name="Catania T."/>
        </authorList>
    </citation>
    <scope>NUCLEOTIDE SEQUENCE</scope>
    <source>
        <strain evidence="3">S-191538</strain>
    </source>
</reference>
<dbReference type="InterPro" id="IPR048501">
    <property type="entry name" value="Legum_prodom"/>
</dbReference>
<sequence length="70" mass="7813">YNQLKTDESGKKEETLKQIKETMTHRTHLDTSIQLIGDLLFGPHRGSSTLSVVRSSGLPLVDDWGCLKAM</sequence>
<comment type="similarity">
    <text evidence="1">Belongs to the peptidase C13 family.</text>
</comment>
<organism evidence="3 4">
    <name type="scientific">Papaver nudicaule</name>
    <name type="common">Iceland poppy</name>
    <dbReference type="NCBI Taxonomy" id="74823"/>
    <lineage>
        <taxon>Eukaryota</taxon>
        <taxon>Viridiplantae</taxon>
        <taxon>Streptophyta</taxon>
        <taxon>Embryophyta</taxon>
        <taxon>Tracheophyta</taxon>
        <taxon>Spermatophyta</taxon>
        <taxon>Magnoliopsida</taxon>
        <taxon>Ranunculales</taxon>
        <taxon>Papaveraceae</taxon>
        <taxon>Papaveroideae</taxon>
        <taxon>Papaver</taxon>
    </lineage>
</organism>
<dbReference type="GO" id="GO:0004197">
    <property type="term" value="F:cysteine-type endopeptidase activity"/>
    <property type="evidence" value="ECO:0007669"/>
    <property type="project" value="TreeGrafter"/>
</dbReference>